<evidence type="ECO:0000256" key="3">
    <source>
        <dbReference type="ARBA" id="ARBA00022723"/>
    </source>
</evidence>
<dbReference type="PANTHER" id="PTHR12992">
    <property type="entry name" value="NUDIX HYDROLASE"/>
    <property type="match status" value="1"/>
</dbReference>
<feature type="domain" description="Nudix hydrolase" evidence="7">
    <location>
        <begin position="23"/>
        <end position="181"/>
    </location>
</feature>
<dbReference type="GO" id="GO:0010945">
    <property type="term" value="F:coenzyme A diphosphatase activity"/>
    <property type="evidence" value="ECO:0007669"/>
    <property type="project" value="InterPro"/>
</dbReference>
<dbReference type="InterPro" id="IPR000086">
    <property type="entry name" value="NUDIX_hydrolase_dom"/>
</dbReference>
<dbReference type="AlphaFoldDB" id="A0A060TDB8"/>
<dbReference type="GO" id="GO:0046872">
    <property type="term" value="F:metal ion binding"/>
    <property type="evidence" value="ECO:0007669"/>
    <property type="project" value="UniProtKB-KW"/>
</dbReference>
<name>A0A060TDB8_BLAAD</name>
<keyword evidence="4" id="KW-0378">Hydrolase</keyword>
<dbReference type="SUPFAM" id="SSF55811">
    <property type="entry name" value="Nudix"/>
    <property type="match status" value="1"/>
</dbReference>
<accession>A0A060TDB8</accession>
<evidence type="ECO:0000256" key="1">
    <source>
        <dbReference type="ARBA" id="ARBA00001936"/>
    </source>
</evidence>
<reference evidence="8" key="1">
    <citation type="submission" date="2014-02" db="EMBL/GenBank/DDBJ databases">
        <authorList>
            <person name="Genoscope - CEA"/>
        </authorList>
    </citation>
    <scope>NUCLEOTIDE SEQUENCE</scope>
    <source>
        <strain evidence="8">LS3</strain>
    </source>
</reference>
<dbReference type="PANTHER" id="PTHR12992:SF24">
    <property type="entry name" value="PEROXISOMAL COENZYME A DIPHOSPHATASE NUDT7"/>
    <property type="match status" value="1"/>
</dbReference>
<keyword evidence="3" id="KW-0479">Metal-binding</keyword>
<evidence type="ECO:0000256" key="2">
    <source>
        <dbReference type="ARBA" id="ARBA00001946"/>
    </source>
</evidence>
<keyword evidence="5" id="KW-0460">Magnesium</keyword>
<organism evidence="8">
    <name type="scientific">Blastobotrys adeninivorans</name>
    <name type="common">Yeast</name>
    <name type="synonym">Arxula adeninivorans</name>
    <dbReference type="NCBI Taxonomy" id="409370"/>
    <lineage>
        <taxon>Eukaryota</taxon>
        <taxon>Fungi</taxon>
        <taxon>Dikarya</taxon>
        <taxon>Ascomycota</taxon>
        <taxon>Saccharomycotina</taxon>
        <taxon>Dipodascomycetes</taxon>
        <taxon>Dipodascales</taxon>
        <taxon>Trichomonascaceae</taxon>
        <taxon>Blastobotrys</taxon>
    </lineage>
</organism>
<reference evidence="8" key="2">
    <citation type="submission" date="2014-06" db="EMBL/GenBank/DDBJ databases">
        <title>The complete genome of Blastobotrys (Arxula) adeninivorans LS3 - a yeast of biotechnological interest.</title>
        <authorList>
            <person name="Kunze G."/>
            <person name="Gaillardin C."/>
            <person name="Czernicka M."/>
            <person name="Durrens P."/>
            <person name="Martin T."/>
            <person name="Boer E."/>
            <person name="Gabaldon T."/>
            <person name="Cruz J."/>
            <person name="Talla E."/>
            <person name="Marck C."/>
            <person name="Goffeau A."/>
            <person name="Barbe V."/>
            <person name="Baret P."/>
            <person name="Baronian K."/>
            <person name="Beier S."/>
            <person name="Bleykasten C."/>
            <person name="Bode R."/>
            <person name="Casaregola S."/>
            <person name="Despons L."/>
            <person name="Fairhead C."/>
            <person name="Giersberg M."/>
            <person name="Gierski P."/>
            <person name="Hahnel U."/>
            <person name="Hartmann A."/>
            <person name="Jankowska D."/>
            <person name="Jubin C."/>
            <person name="Jung P."/>
            <person name="Lafontaine I."/>
            <person name="Leh-Louis V."/>
            <person name="Lemaire M."/>
            <person name="Marcet-Houben M."/>
            <person name="Mascher M."/>
            <person name="Morel G."/>
            <person name="Richard G.-F."/>
            <person name="Riechen J."/>
            <person name="Sacerdot C."/>
            <person name="Sarkar A."/>
            <person name="Savel G."/>
            <person name="Schacherer J."/>
            <person name="Sherman D."/>
            <person name="Straub M.-L."/>
            <person name="Stein N."/>
            <person name="Thierry A."/>
            <person name="Trautwein-Schult A."/>
            <person name="Westhof E."/>
            <person name="Worch S."/>
            <person name="Dujon B."/>
            <person name="Souciet J.-L."/>
            <person name="Wincker P."/>
            <person name="Scholz U."/>
            <person name="Neuveglise N."/>
        </authorList>
    </citation>
    <scope>NUCLEOTIDE SEQUENCE</scope>
    <source>
        <strain evidence="8">LS3</strain>
    </source>
</reference>
<evidence type="ECO:0000256" key="4">
    <source>
        <dbReference type="ARBA" id="ARBA00022801"/>
    </source>
</evidence>
<comment type="cofactor">
    <cofactor evidence="2">
        <name>Mg(2+)</name>
        <dbReference type="ChEBI" id="CHEBI:18420"/>
    </cofactor>
</comment>
<proteinExistence type="predicted"/>
<sequence length="285" mass="32211">MTALARLKGYTAPPSIWDRLHFSRRAAVMAILYKNRYGNLSTILTMRPGHMSSFAGDAALPGGKADFQEESAVEVARRETHEEIGIPRDQSELAKIGYTLEHLTTLPAYLSRNLLAVRPSVAYLHPLDESRGIHHVTDLPSLLENVQLDPAEVHEVFSAQLEHFLSSKPDGWYRDMPANWGGLKWNQHTFRLLRRTKKVGEQGWVNVWGLTANMLIDIARIAYNREPDMEHRKPGVYGDESILTGLYDHGVIDKPRERGENVDISFRKLFGRHSPLLDARKAGNA</sequence>
<evidence type="ECO:0000256" key="6">
    <source>
        <dbReference type="ARBA" id="ARBA00023211"/>
    </source>
</evidence>
<protein>
    <submittedName>
        <fullName evidence="8">ARAD1D46706p</fullName>
    </submittedName>
</protein>
<dbReference type="PhylomeDB" id="A0A060TDB8"/>
<comment type="cofactor">
    <cofactor evidence="1">
        <name>Mn(2+)</name>
        <dbReference type="ChEBI" id="CHEBI:29035"/>
    </cofactor>
</comment>
<dbReference type="GO" id="GO:0015938">
    <property type="term" value="P:coenzyme A catabolic process"/>
    <property type="evidence" value="ECO:0007669"/>
    <property type="project" value="TreeGrafter"/>
</dbReference>
<dbReference type="EMBL" id="HG937694">
    <property type="protein sequence ID" value="CDP38968.1"/>
    <property type="molecule type" value="Genomic_DNA"/>
</dbReference>
<evidence type="ECO:0000256" key="5">
    <source>
        <dbReference type="ARBA" id="ARBA00022842"/>
    </source>
</evidence>
<dbReference type="Pfam" id="PF00293">
    <property type="entry name" value="NUDIX"/>
    <property type="match status" value="1"/>
</dbReference>
<dbReference type="Gene3D" id="3.90.79.10">
    <property type="entry name" value="Nucleoside Triphosphate Pyrophosphohydrolase"/>
    <property type="match status" value="1"/>
</dbReference>
<evidence type="ECO:0000259" key="7">
    <source>
        <dbReference type="PROSITE" id="PS51462"/>
    </source>
</evidence>
<evidence type="ECO:0000313" key="8">
    <source>
        <dbReference type="EMBL" id="CDP38968.1"/>
    </source>
</evidence>
<dbReference type="PROSITE" id="PS51462">
    <property type="entry name" value="NUDIX"/>
    <property type="match status" value="1"/>
</dbReference>
<keyword evidence="6" id="KW-0464">Manganese</keyword>
<dbReference type="InterPro" id="IPR045121">
    <property type="entry name" value="CoAse"/>
</dbReference>
<dbReference type="InterPro" id="IPR015797">
    <property type="entry name" value="NUDIX_hydrolase-like_dom_sf"/>
</dbReference>
<gene>
    <name evidence="8" type="ORF">GNLVRS02_ARAD1D46706g</name>
</gene>
<dbReference type="CDD" id="cd03426">
    <property type="entry name" value="NUDIX_CoAse_Nudt7"/>
    <property type="match status" value="1"/>
</dbReference>